<gene>
    <name evidence="1" type="ORF">GL300_15850</name>
</gene>
<reference evidence="1 2" key="1">
    <citation type="submission" date="2019-11" db="EMBL/GenBank/DDBJ databases">
        <authorList>
            <person name="Dong K."/>
        </authorList>
    </citation>
    <scope>NUCLEOTIDE SEQUENCE [LARGE SCALE GENOMIC DNA]</scope>
    <source>
        <strain evidence="1 2">NBRC 112902</strain>
    </source>
</reference>
<dbReference type="Proteomes" id="UP000449846">
    <property type="component" value="Unassembled WGS sequence"/>
</dbReference>
<dbReference type="AlphaFoldDB" id="A0A844HNM3"/>
<keyword evidence="2" id="KW-1185">Reference proteome</keyword>
<proteinExistence type="predicted"/>
<evidence type="ECO:0000313" key="2">
    <source>
        <dbReference type="Proteomes" id="UP000449846"/>
    </source>
</evidence>
<accession>A0A844HNM3</accession>
<dbReference type="EMBL" id="WMIG01000009">
    <property type="protein sequence ID" value="MTH60689.1"/>
    <property type="molecule type" value="Genomic_DNA"/>
</dbReference>
<organism evidence="1 2">
    <name type="scientific">Paracoccus litorisediminis</name>
    <dbReference type="NCBI Taxonomy" id="2006130"/>
    <lineage>
        <taxon>Bacteria</taxon>
        <taxon>Pseudomonadati</taxon>
        <taxon>Pseudomonadota</taxon>
        <taxon>Alphaproteobacteria</taxon>
        <taxon>Rhodobacterales</taxon>
        <taxon>Paracoccaceae</taxon>
        <taxon>Paracoccus</taxon>
    </lineage>
</organism>
<comment type="caution">
    <text evidence="1">The sequence shown here is derived from an EMBL/GenBank/DDBJ whole genome shotgun (WGS) entry which is preliminary data.</text>
</comment>
<protein>
    <submittedName>
        <fullName evidence="1">Uncharacterized protein</fullName>
    </submittedName>
</protein>
<name>A0A844HNM3_9RHOB</name>
<sequence length="151" mass="16240">MRWFVARIESALLESLMSETVTQVLQEVVMKRMTVVLALTVLVGACASSDTGTSAIDDAQPLTARMTVVPENGAHTITMTSRAGYTCTAVFDQKAYMASKQASIQVPVTCDNGDSGTATYTNLNYRQQAFTPGQTQITYELVSGKKGMIAL</sequence>
<evidence type="ECO:0000313" key="1">
    <source>
        <dbReference type="EMBL" id="MTH60689.1"/>
    </source>
</evidence>
<dbReference type="RefSeq" id="WP_155040623.1">
    <property type="nucleotide sequence ID" value="NZ_WMIG01000009.1"/>
</dbReference>